<keyword evidence="2" id="KW-1185">Reference proteome</keyword>
<dbReference type="OrthoDB" id="821805at2"/>
<sequence>MIKFFRKIRQKLLSENKFSRYLIYAIGEIFLVVIGILIALQVNNFNETKKDVKKEQIILTQLKEVYQANLIQLEQKMLMRENIVKSALNIYKAIDNPNQISRASLVKSIAEIDIDPTFNPVQSDLTNSENLRLITNQNLKQLLSNWSSDIVTLQELESIWTNQMYQQLEPFIRELGISREIANNFVNNTEHIWLLDDNKKKLEIPSGNSQNTVSKMNIIDNKELEGMASFAIIYNHSANAQSEALIIRIKQIIELIDKEID</sequence>
<dbReference type="RefSeq" id="WP_094998373.1">
    <property type="nucleotide sequence ID" value="NZ_BMJL01000010.1"/>
</dbReference>
<dbReference type="KEGG" id="marb:CJ263_17050"/>
<dbReference type="Proteomes" id="UP000215244">
    <property type="component" value="Chromosome"/>
</dbReference>
<organism evidence="1 2">
    <name type="scientific">Maribacter cobaltidurans</name>
    <dbReference type="NCBI Taxonomy" id="1178778"/>
    <lineage>
        <taxon>Bacteria</taxon>
        <taxon>Pseudomonadati</taxon>
        <taxon>Bacteroidota</taxon>
        <taxon>Flavobacteriia</taxon>
        <taxon>Flavobacteriales</taxon>
        <taxon>Flavobacteriaceae</taxon>
        <taxon>Maribacter</taxon>
    </lineage>
</organism>
<dbReference type="InterPro" id="IPR045749">
    <property type="entry name" value="DUF6090"/>
</dbReference>
<reference evidence="1 2" key="1">
    <citation type="submission" date="2017-08" db="EMBL/GenBank/DDBJ databases">
        <title>The complete genome sequence of Maribacter sp. B1, isolated from deep-sea sediment.</title>
        <authorList>
            <person name="Wu Y.-H."/>
            <person name="Cheng H."/>
            <person name="Xu X.-W."/>
        </authorList>
    </citation>
    <scope>NUCLEOTIDE SEQUENCE [LARGE SCALE GENOMIC DNA]</scope>
    <source>
        <strain evidence="1 2">B1</strain>
    </source>
</reference>
<name>A0A223V8Q4_9FLAO</name>
<dbReference type="EMBL" id="CP022957">
    <property type="protein sequence ID" value="ASV31785.1"/>
    <property type="molecule type" value="Genomic_DNA"/>
</dbReference>
<evidence type="ECO:0000313" key="2">
    <source>
        <dbReference type="Proteomes" id="UP000215244"/>
    </source>
</evidence>
<dbReference type="Pfam" id="PF19578">
    <property type="entry name" value="DUF6090"/>
    <property type="match status" value="1"/>
</dbReference>
<accession>A0A223V8Q4</accession>
<gene>
    <name evidence="1" type="ORF">CJ263_17050</name>
</gene>
<evidence type="ECO:0000313" key="1">
    <source>
        <dbReference type="EMBL" id="ASV31785.1"/>
    </source>
</evidence>
<proteinExistence type="predicted"/>
<protein>
    <submittedName>
        <fullName evidence="1">Uncharacterized protein</fullName>
    </submittedName>
</protein>
<dbReference type="AlphaFoldDB" id="A0A223V8Q4"/>